<evidence type="ECO:0000313" key="1">
    <source>
        <dbReference type="EMBL" id="ADN50630.1"/>
    </source>
</evidence>
<dbReference type="RefSeq" id="WP_013336355.1">
    <property type="nucleotide sequence ID" value="NC_014537.1"/>
</dbReference>
<dbReference type="AlphaFoldDB" id="E1QRD3"/>
<dbReference type="Proteomes" id="UP000006681">
    <property type="component" value="Chromosome"/>
</dbReference>
<accession>E1QRD3</accession>
<organism evidence="1 2">
    <name type="scientific">Vulcanisaeta distributa (strain DSM 14429 / JCM 11212 / NBRC 100878 / IC-017)</name>
    <dbReference type="NCBI Taxonomy" id="572478"/>
    <lineage>
        <taxon>Archaea</taxon>
        <taxon>Thermoproteota</taxon>
        <taxon>Thermoprotei</taxon>
        <taxon>Thermoproteales</taxon>
        <taxon>Thermoproteaceae</taxon>
        <taxon>Vulcanisaeta</taxon>
    </lineage>
</organism>
<dbReference type="KEGG" id="vdi:Vdis_1244"/>
<proteinExistence type="predicted"/>
<reference evidence="1 2" key="1">
    <citation type="journal article" date="2010" name="Stand. Genomic Sci.">
        <title>Complete genome sequence of Vulcanisaeta distributa type strain (IC-017).</title>
        <authorList>
            <person name="Mavromatis K."/>
            <person name="Sikorski J."/>
            <person name="Pabst E."/>
            <person name="Teshima H."/>
            <person name="Lapidus A."/>
            <person name="Lucas S."/>
            <person name="Nolan M."/>
            <person name="Glavina Del Rio T."/>
            <person name="Cheng J.F."/>
            <person name="Bruce D."/>
            <person name="Goodwin L."/>
            <person name="Pitluck S."/>
            <person name="Liolios K."/>
            <person name="Ivanova N."/>
            <person name="Mikhailova N."/>
            <person name="Pati A."/>
            <person name="Chen A."/>
            <person name="Palaniappan K."/>
            <person name="Land M."/>
            <person name="Hauser L."/>
            <person name="Chang Y.J."/>
            <person name="Jeffries C.D."/>
            <person name="Rohde M."/>
            <person name="Spring S."/>
            <person name="Goker M."/>
            <person name="Wirth R."/>
            <person name="Woyke T."/>
            <person name="Bristow J."/>
            <person name="Eisen J.A."/>
            <person name="Markowitz V."/>
            <person name="Hugenholtz P."/>
            <person name="Klenk H.P."/>
            <person name="Kyrpides N.C."/>
        </authorList>
    </citation>
    <scope>NUCLEOTIDE SEQUENCE [LARGE SCALE GENOMIC DNA]</scope>
    <source>
        <strain evidence="2">DSM 14429 / JCM 11212 / NBRC 100878 / IC-017</strain>
    </source>
</reference>
<evidence type="ECO:0000313" key="2">
    <source>
        <dbReference type="Proteomes" id="UP000006681"/>
    </source>
</evidence>
<sequence length="228" mass="26899">MAYFDIDIACREGFGERKLVSMIQQRINSLPWDLDLNEQDFLTGYAYQDLRYYLLYKFGLLNLSNNDASYELCKRILRNEEQVTKIVDEWFNWWVIKWRQRVKLVFSENEQLNNENNNNANPQSNADELLKSIPKNLVDKLRREIIVELIRQNEVCSLDVVSDFILRTTLSELINEYGKDGTLKLISTNITSIRLRLLKKIMEIRDSNQPLVILRVRISPSQTYQGIS</sequence>
<name>E1QRD3_VULDI</name>
<dbReference type="STRING" id="572478.Vdis_1244"/>
<dbReference type="GeneID" id="9752176"/>
<dbReference type="HOGENOM" id="CLU_111004_0_0_2"/>
<gene>
    <name evidence="1" type="ordered locus">Vdis_1244</name>
</gene>
<dbReference type="eggNOG" id="arCOG05487">
    <property type="taxonomic scope" value="Archaea"/>
</dbReference>
<protein>
    <submittedName>
        <fullName evidence="1">Uncharacterized protein</fullName>
    </submittedName>
</protein>
<dbReference type="EMBL" id="CP002100">
    <property type="protein sequence ID" value="ADN50630.1"/>
    <property type="molecule type" value="Genomic_DNA"/>
</dbReference>
<reference evidence="2" key="2">
    <citation type="journal article" date="2010" name="Stand. Genomic Sci.">
        <title>Complete genome sequence of Vulcanisaeta distributa type strain (IC-017T).</title>
        <authorList>
            <person name="Mavromatis K."/>
            <person name="Sikorski J."/>
            <person name="Pabst E."/>
            <person name="Teshima H."/>
            <person name="Lapidus A."/>
            <person name="Lucas S."/>
            <person name="Nolan M."/>
            <person name="Glavina Del Rio T."/>
            <person name="Cheng J."/>
            <person name="Bruce D."/>
            <person name="Goodwin L."/>
            <person name="Pitluck S."/>
            <person name="Liolios K."/>
            <person name="Ivanova N."/>
            <person name="Mikhailova N."/>
            <person name="Pati A."/>
            <person name="Chen A."/>
            <person name="Palaniappan K."/>
            <person name="Land M."/>
            <person name="Hauser L."/>
            <person name="Chang Y."/>
            <person name="Jeffries C."/>
            <person name="Rohde M."/>
            <person name="Spring S."/>
            <person name="Goker M."/>
            <person name="Wirth R."/>
            <person name="Woyke T."/>
            <person name="Bristow J."/>
            <person name="Eisen J."/>
            <person name="Markowitz V."/>
            <person name="Hugenholtz P."/>
            <person name="Klenk H."/>
            <person name="Kyrpides N."/>
        </authorList>
    </citation>
    <scope>NUCLEOTIDE SEQUENCE [LARGE SCALE GENOMIC DNA]</scope>
    <source>
        <strain evidence="2">DSM 14429 / JCM 11212 / NBRC 100878 / IC-017</strain>
    </source>
</reference>
<keyword evidence="2" id="KW-1185">Reference proteome</keyword>